<organism evidence="11 12">
    <name type="scientific">Collichthys lucidus</name>
    <name type="common">Big head croaker</name>
    <name type="synonym">Sciaena lucida</name>
    <dbReference type="NCBI Taxonomy" id="240159"/>
    <lineage>
        <taxon>Eukaryota</taxon>
        <taxon>Metazoa</taxon>
        <taxon>Chordata</taxon>
        <taxon>Craniata</taxon>
        <taxon>Vertebrata</taxon>
        <taxon>Euteleostomi</taxon>
        <taxon>Actinopterygii</taxon>
        <taxon>Neopterygii</taxon>
        <taxon>Teleostei</taxon>
        <taxon>Neoteleostei</taxon>
        <taxon>Acanthomorphata</taxon>
        <taxon>Eupercaria</taxon>
        <taxon>Sciaenidae</taxon>
        <taxon>Collichthys</taxon>
    </lineage>
</organism>
<dbReference type="STRING" id="240159.A0A4U5VH24"/>
<keyword evidence="5" id="KW-0333">Golgi apparatus</keyword>
<evidence type="ECO:0000256" key="7">
    <source>
        <dbReference type="ARBA" id="ARBA00023136"/>
    </source>
</evidence>
<dbReference type="GO" id="GO:0007030">
    <property type="term" value="P:Golgi organization"/>
    <property type="evidence" value="ECO:0007669"/>
    <property type="project" value="InterPro"/>
</dbReference>
<evidence type="ECO:0000256" key="5">
    <source>
        <dbReference type="ARBA" id="ARBA00023034"/>
    </source>
</evidence>
<evidence type="ECO:0000256" key="10">
    <source>
        <dbReference type="SAM" id="MobiDB-lite"/>
    </source>
</evidence>
<feature type="region of interest" description="Disordered" evidence="10">
    <location>
        <begin position="134"/>
        <end position="192"/>
    </location>
</feature>
<feature type="compositionally biased region" description="Low complexity" evidence="10">
    <location>
        <begin position="150"/>
        <end position="180"/>
    </location>
</feature>
<dbReference type="EMBL" id="CM014095">
    <property type="protein sequence ID" value="TKS87081.1"/>
    <property type="molecule type" value="Genomic_DNA"/>
</dbReference>
<keyword evidence="3" id="KW-0812">Transmembrane</keyword>
<keyword evidence="6" id="KW-0175">Coiled coil</keyword>
<evidence type="ECO:0000256" key="2">
    <source>
        <dbReference type="ARBA" id="ARBA00020370"/>
    </source>
</evidence>
<evidence type="ECO:0000256" key="3">
    <source>
        <dbReference type="ARBA" id="ARBA00022692"/>
    </source>
</evidence>
<evidence type="ECO:0000256" key="9">
    <source>
        <dbReference type="ARBA" id="ARBA00032404"/>
    </source>
</evidence>
<evidence type="ECO:0000256" key="1">
    <source>
        <dbReference type="ARBA" id="ARBA00004409"/>
    </source>
</evidence>
<keyword evidence="7" id="KW-0472">Membrane</keyword>
<dbReference type="PANTHER" id="PTHR13815">
    <property type="entry name" value="GOLGIN-84"/>
    <property type="match status" value="1"/>
</dbReference>
<dbReference type="Proteomes" id="UP000298787">
    <property type="component" value="Chromosome 18"/>
</dbReference>
<dbReference type="InterPro" id="IPR019177">
    <property type="entry name" value="Golgin_subfamily_A_member_5"/>
</dbReference>
<gene>
    <name evidence="11" type="ORF">D9C73_021205</name>
</gene>
<evidence type="ECO:0000256" key="4">
    <source>
        <dbReference type="ARBA" id="ARBA00022989"/>
    </source>
</evidence>
<sequence length="205" mass="21585">MSWFADLAGKAEDFLNKVDQGAATALTSNQARTSSLRRPTARNQSSNMNTILQAAGNIKRSNASLLAGTASVAKIPSGSGSSASSSAKTSSGFVRPKKSEQDVDDDMLFDFLNSSEPPVSSRRDSRRELVKTAVTEARNPTPPPPPPSNTHTVPSAPSTPPSTRGVSRASSMSSLSAYSVKTSEESSAREQSQGMIIVDKVSTCY</sequence>
<dbReference type="GO" id="GO:0000301">
    <property type="term" value="P:retrograde transport, vesicle recycling within Golgi"/>
    <property type="evidence" value="ECO:0007669"/>
    <property type="project" value="TreeGrafter"/>
</dbReference>
<comment type="subcellular location">
    <subcellularLocation>
        <location evidence="1">Golgi apparatus membrane</location>
        <topology evidence="1">Single-pass type IV membrane protein</topology>
    </subcellularLocation>
</comment>
<name>A0A4U5VH24_COLLU</name>
<reference evidence="11 12" key="1">
    <citation type="submission" date="2019-01" db="EMBL/GenBank/DDBJ databases">
        <title>Genome Assembly of Collichthys lucidus.</title>
        <authorList>
            <person name="Cai M."/>
            <person name="Xiao S."/>
        </authorList>
    </citation>
    <scope>NUCLEOTIDE SEQUENCE [LARGE SCALE GENOMIC DNA]</scope>
    <source>
        <strain evidence="11">JT15FE1705JMU</strain>
        <tissue evidence="11">Muscle</tissue>
    </source>
</reference>
<dbReference type="GO" id="GO:0031985">
    <property type="term" value="C:Golgi cisterna"/>
    <property type="evidence" value="ECO:0007669"/>
    <property type="project" value="TreeGrafter"/>
</dbReference>
<keyword evidence="4" id="KW-1133">Transmembrane helix</keyword>
<evidence type="ECO:0000313" key="11">
    <source>
        <dbReference type="EMBL" id="TKS87081.1"/>
    </source>
</evidence>
<comment type="function">
    <text evidence="8">Involved in maintaining Golgi structure. Stimulates the formation of Golgi stacks and ribbons. Involved in intra-Golgi retrograde transport.</text>
</comment>
<dbReference type="PANTHER" id="PTHR13815:SF7">
    <property type="entry name" value="GOLGIN SUBFAMILY A MEMBER 5"/>
    <property type="match status" value="1"/>
</dbReference>
<keyword evidence="12" id="KW-1185">Reference proteome</keyword>
<protein>
    <recommendedName>
        <fullName evidence="2">Golgin subfamily A member 5</fullName>
    </recommendedName>
    <alternativeName>
        <fullName evidence="9">Golgin-84</fullName>
    </alternativeName>
</protein>
<dbReference type="AlphaFoldDB" id="A0A4U5VH24"/>
<dbReference type="GO" id="GO:0000139">
    <property type="term" value="C:Golgi membrane"/>
    <property type="evidence" value="ECO:0007669"/>
    <property type="project" value="UniProtKB-SubCell"/>
</dbReference>
<evidence type="ECO:0000313" key="12">
    <source>
        <dbReference type="Proteomes" id="UP000298787"/>
    </source>
</evidence>
<proteinExistence type="predicted"/>
<feature type="compositionally biased region" description="Low complexity" evidence="10">
    <location>
        <begin position="77"/>
        <end position="92"/>
    </location>
</feature>
<feature type="region of interest" description="Disordered" evidence="10">
    <location>
        <begin position="74"/>
        <end position="101"/>
    </location>
</feature>
<accession>A0A4U5VH24</accession>
<evidence type="ECO:0000256" key="8">
    <source>
        <dbReference type="ARBA" id="ARBA00024833"/>
    </source>
</evidence>
<feature type="region of interest" description="Disordered" evidence="10">
    <location>
        <begin position="26"/>
        <end position="47"/>
    </location>
</feature>
<evidence type="ECO:0000256" key="6">
    <source>
        <dbReference type="ARBA" id="ARBA00023054"/>
    </source>
</evidence>